<dbReference type="AlphaFoldDB" id="A0A0M8NWZ1"/>
<comment type="caution">
    <text evidence="4">The sequence shown here is derived from an EMBL/GenBank/DDBJ whole genome shotgun (WGS) entry which is preliminary data.</text>
</comment>
<dbReference type="Pfam" id="PF01370">
    <property type="entry name" value="Epimerase"/>
    <property type="match status" value="1"/>
</dbReference>
<dbReference type="GO" id="GO:0016616">
    <property type="term" value="F:oxidoreductase activity, acting on the CH-OH group of donors, NAD or NADP as acceptor"/>
    <property type="evidence" value="ECO:0007669"/>
    <property type="project" value="TreeGrafter"/>
</dbReference>
<protein>
    <recommendedName>
        <fullName evidence="3">NAD-dependent epimerase/dehydratase domain-containing protein</fullName>
    </recommendedName>
</protein>
<evidence type="ECO:0000313" key="5">
    <source>
        <dbReference type="Proteomes" id="UP000037696"/>
    </source>
</evidence>
<name>A0A0M8NWZ1_9EURO</name>
<reference evidence="4 5" key="1">
    <citation type="submission" date="2015-08" db="EMBL/GenBank/DDBJ databases">
        <title>Genome sequencing of Penicillium nordicum.</title>
        <authorList>
            <person name="Nguyen H.D."/>
            <person name="Seifert K.A."/>
        </authorList>
    </citation>
    <scope>NUCLEOTIDE SEQUENCE [LARGE SCALE GENOMIC DNA]</scope>
    <source>
        <strain evidence="4 5">DAOMC 185683</strain>
    </source>
</reference>
<dbReference type="InterPro" id="IPR050425">
    <property type="entry name" value="NAD(P)_dehydrat-like"/>
</dbReference>
<evidence type="ECO:0000259" key="3">
    <source>
        <dbReference type="Pfam" id="PF01370"/>
    </source>
</evidence>
<comment type="similarity">
    <text evidence="2">Belongs to the NAD(P)-dependent epimerase/dehydratase family. Dihydroflavonol-4-reductase subfamily.</text>
</comment>
<proteinExistence type="inferred from homology"/>
<organism evidence="4 5">
    <name type="scientific">Penicillium nordicum</name>
    <dbReference type="NCBI Taxonomy" id="229535"/>
    <lineage>
        <taxon>Eukaryota</taxon>
        <taxon>Fungi</taxon>
        <taxon>Dikarya</taxon>
        <taxon>Ascomycota</taxon>
        <taxon>Pezizomycotina</taxon>
        <taxon>Eurotiomycetes</taxon>
        <taxon>Eurotiomycetidae</taxon>
        <taxon>Eurotiales</taxon>
        <taxon>Aspergillaceae</taxon>
        <taxon>Penicillium</taxon>
    </lineage>
</organism>
<dbReference type="EMBL" id="LHQQ01000420">
    <property type="protein sequence ID" value="KOS36604.1"/>
    <property type="molecule type" value="Genomic_DNA"/>
</dbReference>
<evidence type="ECO:0000256" key="1">
    <source>
        <dbReference type="ARBA" id="ARBA00023002"/>
    </source>
</evidence>
<dbReference type="SUPFAM" id="SSF51735">
    <property type="entry name" value="NAD(P)-binding Rossmann-fold domains"/>
    <property type="match status" value="1"/>
</dbReference>
<dbReference type="Proteomes" id="UP000037696">
    <property type="component" value="Unassembled WGS sequence"/>
</dbReference>
<dbReference type="STRING" id="229535.A0A0M8NWZ1"/>
<dbReference type="InterPro" id="IPR036291">
    <property type="entry name" value="NAD(P)-bd_dom_sf"/>
</dbReference>
<sequence length="334" mass="35992">MSSADLLITGATGFIGFKVLLGALQAGYTVRAAIRSPEKAKTLASHPKITASGKTDNLSFVEVPDITCDGAYDEATKDVTYVIHLASPLPSPFLDPQTGIYEPTIKSVSTLLASASKEPSVKKIVITSSVFANTPFPPDASQEITAETRLSDLSGPFDSMLPAYRAGKIAALNFTDKFIKEKEPSFTVINVFPGFVFGRDDRALEVKDLYAGTNCILLPIITGQSAPNPMPSSATHVDDTAKVHLEALKEGISGNFGVTKLHEFNDAWKAVEKQFPEAVADGTFTQGNQPTVPLNYMVLFLSVLLPTQRYRRQLPKTLFPVNVHALMPSFGLVA</sequence>
<dbReference type="OrthoDB" id="2735536at2759"/>
<keyword evidence="5" id="KW-1185">Reference proteome</keyword>
<dbReference type="InterPro" id="IPR001509">
    <property type="entry name" value="Epimerase_deHydtase"/>
</dbReference>
<dbReference type="PANTHER" id="PTHR10366:SF564">
    <property type="entry name" value="STEROL-4-ALPHA-CARBOXYLATE 3-DEHYDROGENASE, DECARBOXYLATING"/>
    <property type="match status" value="1"/>
</dbReference>
<evidence type="ECO:0000256" key="2">
    <source>
        <dbReference type="ARBA" id="ARBA00023445"/>
    </source>
</evidence>
<feature type="domain" description="NAD-dependent epimerase/dehydratase" evidence="3">
    <location>
        <begin position="7"/>
        <end position="200"/>
    </location>
</feature>
<evidence type="ECO:0000313" key="4">
    <source>
        <dbReference type="EMBL" id="KOS36604.1"/>
    </source>
</evidence>
<accession>A0A0M8NWZ1</accession>
<dbReference type="PANTHER" id="PTHR10366">
    <property type="entry name" value="NAD DEPENDENT EPIMERASE/DEHYDRATASE"/>
    <property type="match status" value="1"/>
</dbReference>
<dbReference type="Gene3D" id="3.40.50.720">
    <property type="entry name" value="NAD(P)-binding Rossmann-like Domain"/>
    <property type="match status" value="1"/>
</dbReference>
<keyword evidence="1" id="KW-0560">Oxidoreductase</keyword>
<gene>
    <name evidence="4" type="ORF">ACN38_g12638</name>
</gene>